<dbReference type="GO" id="GO:0004497">
    <property type="term" value="F:monooxygenase activity"/>
    <property type="evidence" value="ECO:0007669"/>
    <property type="project" value="UniProtKB-KW"/>
</dbReference>
<proteinExistence type="inferred from homology"/>
<accession>A0A1E3B2C7</accession>
<dbReference type="GO" id="GO:0016705">
    <property type="term" value="F:oxidoreductase activity, acting on paired donors, with incorporation or reduction of molecular oxygen"/>
    <property type="evidence" value="ECO:0007669"/>
    <property type="project" value="InterPro"/>
</dbReference>
<dbReference type="PANTHER" id="PTHR24305:SF166">
    <property type="entry name" value="CYTOCHROME P450 12A4, MITOCHONDRIAL-RELATED"/>
    <property type="match status" value="1"/>
</dbReference>
<dbReference type="Proteomes" id="UP000094569">
    <property type="component" value="Unassembled WGS sequence"/>
</dbReference>
<protein>
    <recommendedName>
        <fullName evidence="10">Cytochrome P450 monooxygenase</fullName>
    </recommendedName>
</protein>
<keyword evidence="9" id="KW-1185">Reference proteome</keyword>
<evidence type="ECO:0000256" key="7">
    <source>
        <dbReference type="RuleBase" id="RU000461"/>
    </source>
</evidence>
<evidence type="ECO:0000256" key="6">
    <source>
        <dbReference type="PIRSR" id="PIRSR602401-1"/>
    </source>
</evidence>
<dbReference type="PRINTS" id="PR00385">
    <property type="entry name" value="P450"/>
</dbReference>
<dbReference type="PRINTS" id="PR00463">
    <property type="entry name" value="EP450I"/>
</dbReference>
<dbReference type="Pfam" id="PF00067">
    <property type="entry name" value="p450"/>
    <property type="match status" value="1"/>
</dbReference>
<gene>
    <name evidence="8" type="ORF">SI65_09596</name>
</gene>
<keyword evidence="5 6" id="KW-0408">Iron</keyword>
<comment type="caution">
    <text evidence="8">The sequence shown here is derived from an EMBL/GenBank/DDBJ whole genome shotgun (WGS) entry which is preliminary data.</text>
</comment>
<keyword evidence="3 6" id="KW-0479">Metal-binding</keyword>
<evidence type="ECO:0000256" key="5">
    <source>
        <dbReference type="ARBA" id="ARBA00023004"/>
    </source>
</evidence>
<comment type="cofactor">
    <cofactor evidence="1 6">
        <name>heme</name>
        <dbReference type="ChEBI" id="CHEBI:30413"/>
    </cofactor>
</comment>
<dbReference type="GO" id="GO:0020037">
    <property type="term" value="F:heme binding"/>
    <property type="evidence" value="ECO:0007669"/>
    <property type="project" value="InterPro"/>
</dbReference>
<reference evidence="8 9" key="1">
    <citation type="journal article" date="2016" name="BMC Genomics">
        <title>Comparative genomic and transcriptomic analyses of the Fuzhuan brick tea-fermentation fungus Aspergillus cristatus.</title>
        <authorList>
            <person name="Ge Y."/>
            <person name="Wang Y."/>
            <person name="Liu Y."/>
            <person name="Tan Y."/>
            <person name="Ren X."/>
            <person name="Zhang X."/>
            <person name="Hyde K.D."/>
            <person name="Liu Y."/>
            <person name="Liu Z."/>
        </authorList>
    </citation>
    <scope>NUCLEOTIDE SEQUENCE [LARGE SCALE GENOMIC DNA]</scope>
    <source>
        <strain evidence="8 9">GZAAS20.1005</strain>
    </source>
</reference>
<evidence type="ECO:0000256" key="1">
    <source>
        <dbReference type="ARBA" id="ARBA00001971"/>
    </source>
</evidence>
<dbReference type="InterPro" id="IPR002401">
    <property type="entry name" value="Cyt_P450_E_grp-I"/>
</dbReference>
<dbReference type="EMBL" id="JXNT01000019">
    <property type="protein sequence ID" value="ODM15100.1"/>
    <property type="molecule type" value="Genomic_DNA"/>
</dbReference>
<keyword evidence="7" id="KW-0503">Monooxygenase</keyword>
<evidence type="ECO:0000256" key="2">
    <source>
        <dbReference type="ARBA" id="ARBA00010617"/>
    </source>
</evidence>
<name>A0A1E3B2C7_ASPCR</name>
<dbReference type="InterPro" id="IPR050121">
    <property type="entry name" value="Cytochrome_P450_monoxygenase"/>
</dbReference>
<comment type="similarity">
    <text evidence="2 7">Belongs to the cytochrome P450 family.</text>
</comment>
<dbReference type="PROSITE" id="PS00086">
    <property type="entry name" value="CYTOCHROME_P450"/>
    <property type="match status" value="1"/>
</dbReference>
<evidence type="ECO:0000256" key="4">
    <source>
        <dbReference type="ARBA" id="ARBA00023002"/>
    </source>
</evidence>
<evidence type="ECO:0000313" key="8">
    <source>
        <dbReference type="EMBL" id="ODM15100.1"/>
    </source>
</evidence>
<dbReference type="VEuPathDB" id="FungiDB:SI65_09596"/>
<keyword evidence="4 7" id="KW-0560">Oxidoreductase</keyword>
<dbReference type="InterPro" id="IPR001128">
    <property type="entry name" value="Cyt_P450"/>
</dbReference>
<dbReference type="AlphaFoldDB" id="A0A1E3B2C7"/>
<dbReference type="GO" id="GO:0005506">
    <property type="term" value="F:iron ion binding"/>
    <property type="evidence" value="ECO:0007669"/>
    <property type="project" value="InterPro"/>
</dbReference>
<dbReference type="PANTHER" id="PTHR24305">
    <property type="entry name" value="CYTOCHROME P450"/>
    <property type="match status" value="1"/>
</dbReference>
<dbReference type="InterPro" id="IPR017972">
    <property type="entry name" value="Cyt_P450_CS"/>
</dbReference>
<dbReference type="Gene3D" id="1.10.630.10">
    <property type="entry name" value="Cytochrome P450"/>
    <property type="match status" value="1"/>
</dbReference>
<organism evidence="8 9">
    <name type="scientific">Aspergillus cristatus</name>
    <name type="common">Chinese Fuzhuan brick tea-fermentation fungus</name>
    <name type="synonym">Eurotium cristatum</name>
    <dbReference type="NCBI Taxonomy" id="573508"/>
    <lineage>
        <taxon>Eukaryota</taxon>
        <taxon>Fungi</taxon>
        <taxon>Dikarya</taxon>
        <taxon>Ascomycota</taxon>
        <taxon>Pezizomycotina</taxon>
        <taxon>Eurotiomycetes</taxon>
        <taxon>Eurotiomycetidae</taxon>
        <taxon>Eurotiales</taxon>
        <taxon>Aspergillaceae</taxon>
        <taxon>Aspergillus</taxon>
        <taxon>Aspergillus subgen. Aspergillus</taxon>
    </lineage>
</organism>
<dbReference type="OrthoDB" id="1470350at2759"/>
<feature type="binding site" description="axial binding residue" evidence="6">
    <location>
        <position position="535"/>
    </location>
    <ligand>
        <name>heme</name>
        <dbReference type="ChEBI" id="CHEBI:30413"/>
    </ligand>
    <ligandPart>
        <name>Fe</name>
        <dbReference type="ChEBI" id="CHEBI:18248"/>
    </ligandPart>
</feature>
<dbReference type="SUPFAM" id="SSF48264">
    <property type="entry name" value="Cytochrome P450"/>
    <property type="match status" value="1"/>
</dbReference>
<sequence length="597" mass="68048">MYWLILALVLLTFLTLRPLSNLLYNIRLARSTNLPYYIFPVSEVNVLWLGLLETWTFQNLVKNWFPTTLADYVYDSGFKFRWTVKDRLKRKYGGVYLIVTPGTVSCQVGDAGVIAQVYRQRQRFPKPSHQYEGMEIYGSNVLTSEEKEWTRHRRYTQSSFNEKNNALVWKESIRQTIEMTAHWVDQYSSTSDTSSDLIVPVLQDDITKLTLNIFCGAGFGVHLPFKPSLKSTTENANAHDQFRDSATPLPGYDFTFRSVAEYIGPNLTSIFLTVGILPKWLSFILRPFFKTPLKAYHNLGKYLRALITMSQEEESNAHNLLAGLVRARREEQEKESGNEDTKSKYGAGLSDQEILGNLFMFTIAGHETSSTSLRFAFVLLAMHQDIQDWLYEGIKEAVADEPEDPAKWDYVRVFPKLIAPLCVMLEALRLYPPVVTLPKWTSHSPAPITLASTTYTLPPGVPISLNANALHYSPEYWGPDVTIFKPSRWDKRETTSFLAKNDGIEGLNVAGLDFDTVHKPVRGAFIPFSDGSRACMGKKFAEVEFVAALSVVFWRYRVRLVGEERGARERAEKALEESSAFLTLGMKDDVPLRFERR</sequence>
<evidence type="ECO:0008006" key="10">
    <source>
        <dbReference type="Google" id="ProtNLM"/>
    </source>
</evidence>
<evidence type="ECO:0000313" key="9">
    <source>
        <dbReference type="Proteomes" id="UP000094569"/>
    </source>
</evidence>
<dbReference type="STRING" id="573508.A0A1E3B2C7"/>
<evidence type="ECO:0000256" key="3">
    <source>
        <dbReference type="ARBA" id="ARBA00022723"/>
    </source>
</evidence>
<dbReference type="CDD" id="cd11070">
    <property type="entry name" value="CYP56-like"/>
    <property type="match status" value="1"/>
</dbReference>
<dbReference type="InterPro" id="IPR036396">
    <property type="entry name" value="Cyt_P450_sf"/>
</dbReference>
<keyword evidence="6 7" id="KW-0349">Heme</keyword>